<dbReference type="GeneID" id="37035662"/>
<dbReference type="AlphaFoldDB" id="A0A316W2L5"/>
<proteinExistence type="predicted"/>
<feature type="region of interest" description="Disordered" evidence="1">
    <location>
        <begin position="209"/>
        <end position="287"/>
    </location>
</feature>
<dbReference type="EMBL" id="KZ819374">
    <property type="protein sequence ID" value="PWN43023.1"/>
    <property type="molecule type" value="Genomic_DNA"/>
</dbReference>
<reference evidence="2 3" key="1">
    <citation type="journal article" date="2018" name="Mol. Biol. Evol.">
        <title>Broad Genomic Sampling Reveals a Smut Pathogenic Ancestry of the Fungal Clade Ustilaginomycotina.</title>
        <authorList>
            <person name="Kijpornyongpan T."/>
            <person name="Mondo S.J."/>
            <person name="Barry K."/>
            <person name="Sandor L."/>
            <person name="Lee J."/>
            <person name="Lipzen A."/>
            <person name="Pangilinan J."/>
            <person name="LaButti K."/>
            <person name="Hainaut M."/>
            <person name="Henrissat B."/>
            <person name="Grigoriev I.V."/>
            <person name="Spatafora J.W."/>
            <person name="Aime M.C."/>
        </authorList>
    </citation>
    <scope>NUCLEOTIDE SEQUENCE [LARGE SCALE GENOMIC DNA]</scope>
    <source>
        <strain evidence="2 3">MCA 4658</strain>
    </source>
</reference>
<dbReference type="InParanoid" id="A0A316W2L5"/>
<accession>A0A316W2L5</accession>
<dbReference type="SUPFAM" id="SSF50729">
    <property type="entry name" value="PH domain-like"/>
    <property type="match status" value="1"/>
</dbReference>
<feature type="compositionally biased region" description="Polar residues" evidence="1">
    <location>
        <begin position="209"/>
        <end position="218"/>
    </location>
</feature>
<evidence type="ECO:0000256" key="1">
    <source>
        <dbReference type="SAM" id="MobiDB-lite"/>
    </source>
</evidence>
<dbReference type="Proteomes" id="UP000245783">
    <property type="component" value="Unassembled WGS sequence"/>
</dbReference>
<dbReference type="RefSeq" id="XP_025370183.1">
    <property type="nucleotide sequence ID" value="XM_025513792.1"/>
</dbReference>
<dbReference type="GO" id="GO:0003713">
    <property type="term" value="F:transcription coactivator activity"/>
    <property type="evidence" value="ECO:0007669"/>
    <property type="project" value="InterPro"/>
</dbReference>
<dbReference type="GO" id="GO:0005634">
    <property type="term" value="C:nucleus"/>
    <property type="evidence" value="ECO:0007669"/>
    <property type="project" value="TreeGrafter"/>
</dbReference>
<dbReference type="OrthoDB" id="1259151at2759"/>
<keyword evidence="3" id="KW-1185">Reference proteome</keyword>
<gene>
    <name evidence="2" type="ORF">IE81DRAFT_322952</name>
</gene>
<dbReference type="PANTHER" id="PTHR31606:SF1">
    <property type="entry name" value="WW DOMAIN BINDING PROTEIN 2, ISOFORM E"/>
    <property type="match status" value="1"/>
</dbReference>
<name>A0A316W2L5_9BASI</name>
<evidence type="ECO:0000313" key="2">
    <source>
        <dbReference type="EMBL" id="PWN43023.1"/>
    </source>
</evidence>
<organism evidence="2 3">
    <name type="scientific">Ceraceosorus guamensis</name>
    <dbReference type="NCBI Taxonomy" id="1522189"/>
    <lineage>
        <taxon>Eukaryota</taxon>
        <taxon>Fungi</taxon>
        <taxon>Dikarya</taxon>
        <taxon>Basidiomycota</taxon>
        <taxon>Ustilaginomycotina</taxon>
        <taxon>Exobasidiomycetes</taxon>
        <taxon>Ceraceosorales</taxon>
        <taxon>Ceraceosoraceae</taxon>
        <taxon>Ceraceosorus</taxon>
    </lineage>
</organism>
<dbReference type="GO" id="GO:0031490">
    <property type="term" value="F:chromatin DNA binding"/>
    <property type="evidence" value="ECO:0007669"/>
    <property type="project" value="TreeGrafter"/>
</dbReference>
<protein>
    <submittedName>
        <fullName evidence="2">Uncharacterized protein</fullName>
    </submittedName>
</protein>
<dbReference type="PANTHER" id="PTHR31606">
    <property type="entry name" value="WW DOMAIN BINDING PROTEIN 2, ISOFORM E"/>
    <property type="match status" value="1"/>
</dbReference>
<evidence type="ECO:0000313" key="3">
    <source>
        <dbReference type="Proteomes" id="UP000245783"/>
    </source>
</evidence>
<dbReference type="InterPro" id="IPR044852">
    <property type="entry name" value="WBP2-like"/>
</dbReference>
<sequence length="287" mass="30675">MALNWTMVDEDGRRPVPLPHEKVFYSVEHCQISLQSGASSKKLESKGTAFCTNQRVLFLEQPFAGQQSASHQDTSTAPTQLHSLSVPLNHWQDARYMIPIFGQAYYEARILAVRDGGLWDGSTNDSSARMSLVKIWFNEGGGSLFKDAVEEAKNRLEQGAASAHFEALPTYSPPPPGSSVNAAASIPAPATSAQTAAPSTALTTHITGASEAQSTDSMPGQADLAAAAAAREAEEEEEVQRERRASVIQAAPGANELDSRAPRANPDSGKHGDLPGYDEATSSARRR</sequence>